<reference evidence="2 3" key="1">
    <citation type="submission" date="2018-07" db="EMBL/GenBank/DDBJ databases">
        <title>Uncovering a Universe of Circular DNA Viruses in Animal Metagenomes.</title>
        <authorList>
            <person name="Tisza M."/>
            <person name="Buck C."/>
            <person name="Pastrana D."/>
            <person name="Welch N."/>
            <person name="Peretti A."/>
        </authorList>
    </citation>
    <scope>NUCLEOTIDE SEQUENCE [LARGE SCALE GENOMIC DNA]</scope>
    <source>
        <strain evidence="2">Ctbg_1</strain>
    </source>
</reference>
<feature type="transmembrane region" description="Helical" evidence="1">
    <location>
        <begin position="12"/>
        <end position="32"/>
    </location>
</feature>
<accession>A0A345MT08</accession>
<feature type="transmembrane region" description="Helical" evidence="1">
    <location>
        <begin position="52"/>
        <end position="72"/>
    </location>
</feature>
<dbReference type="EMBL" id="MH616963">
    <property type="protein sequence ID" value="AXH74508.1"/>
    <property type="molecule type" value="Genomic_DNA"/>
</dbReference>
<name>A0A345MT08_9CAUD</name>
<keyword evidence="1" id="KW-0472">Membrane</keyword>
<dbReference type="GeneID" id="76971882"/>
<proteinExistence type="predicted"/>
<sequence length="89" mass="9935">MENNTTFNDRLACLFVTFDFTIIIGTLILVVINTTNNNLNNLGILALSFRLGSFSSTLASTLFSCVCLSSFVRCNTRSLVHFVHNLFHD</sequence>
<dbReference type="RefSeq" id="YP_010097703.1">
    <property type="nucleotide sequence ID" value="NC_055760.1"/>
</dbReference>
<keyword evidence="3" id="KW-1185">Reference proteome</keyword>
<keyword evidence="1" id="KW-0812">Transmembrane</keyword>
<evidence type="ECO:0000313" key="3">
    <source>
        <dbReference type="Proteomes" id="UP000257554"/>
    </source>
</evidence>
<organism evidence="2 3">
    <name type="scientific">crAssphage sp. isolate ctbg_1</name>
    <dbReference type="NCBI Taxonomy" id="2989854"/>
    <lineage>
        <taxon>Viruses</taxon>
        <taxon>Duplodnaviria</taxon>
        <taxon>Heunggongvirae</taxon>
        <taxon>Uroviricota</taxon>
        <taxon>Caudoviricetes</taxon>
        <taxon>Crassvirales</taxon>
        <taxon>Intestiviridae</taxon>
        <taxon>Crudevirinae</taxon>
        <taxon>Whopevirus</taxon>
        <taxon>Whopevirus animalis</taxon>
    </lineage>
</organism>
<keyword evidence="1" id="KW-1133">Transmembrane helix</keyword>
<dbReference type="Proteomes" id="UP000257554">
    <property type="component" value="Segment"/>
</dbReference>
<protein>
    <submittedName>
        <fullName evidence="2">Uncharacterized protein</fullName>
    </submittedName>
</protein>
<evidence type="ECO:0000256" key="1">
    <source>
        <dbReference type="SAM" id="Phobius"/>
    </source>
</evidence>
<evidence type="ECO:0000313" key="2">
    <source>
        <dbReference type="EMBL" id="AXH74508.1"/>
    </source>
</evidence>